<evidence type="ECO:0000313" key="4">
    <source>
        <dbReference type="Proteomes" id="UP000092743"/>
    </source>
</evidence>
<reference evidence="3 4" key="1">
    <citation type="submission" date="2016-04" db="EMBL/GenBank/DDBJ databases">
        <title>High quality genome of the nematocidal Bacillus thuringiensis MYBT18246.</title>
        <authorList>
            <person name="Hollensteiner J."/>
            <person name="Poehlein A."/>
            <person name="Sproeer C."/>
            <person name="Bunk B."/>
            <person name="Rosenstiel P."/>
            <person name="Schulenburg H."/>
            <person name="Liesegang H."/>
        </authorList>
    </citation>
    <scope>NUCLEOTIDE SEQUENCE [LARGE SCALE GENOMIC DNA]</scope>
    <source>
        <strain evidence="3 4">MYBT18246</strain>
        <plasmid evidence="3 4">p109822</plasmid>
    </source>
</reference>
<dbReference type="AlphaFoldDB" id="A0A9W3SJ90"/>
<dbReference type="GO" id="GO:0016020">
    <property type="term" value="C:membrane"/>
    <property type="evidence" value="ECO:0007669"/>
    <property type="project" value="InterPro"/>
</dbReference>
<geneLocation type="plasmid" evidence="3 4">
    <name>p109822</name>
</geneLocation>
<keyword evidence="1" id="KW-1133">Transmembrane helix</keyword>
<keyword evidence="3" id="KW-0614">Plasmid</keyword>
<name>A0A9W3SJ90_BACTU</name>
<evidence type="ECO:0000256" key="2">
    <source>
        <dbReference type="SAM" id="SignalP"/>
    </source>
</evidence>
<dbReference type="EMBL" id="CP015355">
    <property type="protein sequence ID" value="ANS52209.1"/>
    <property type="molecule type" value="Genomic_DNA"/>
</dbReference>
<gene>
    <name evidence="3" type="primary">hblA1_3</name>
    <name evidence="3" type="ORF">BT246_69180</name>
</gene>
<keyword evidence="2" id="KW-0732">Signal</keyword>
<dbReference type="Pfam" id="PF05791">
    <property type="entry name" value="Bacillus_HBL"/>
    <property type="match status" value="1"/>
</dbReference>
<organism evidence="3 4">
    <name type="scientific">Bacillus thuringiensis</name>
    <dbReference type="NCBI Taxonomy" id="1428"/>
    <lineage>
        <taxon>Bacteria</taxon>
        <taxon>Bacillati</taxon>
        <taxon>Bacillota</taxon>
        <taxon>Bacilli</taxon>
        <taxon>Bacillales</taxon>
        <taxon>Bacillaceae</taxon>
        <taxon>Bacillus</taxon>
        <taxon>Bacillus cereus group</taxon>
    </lineage>
</organism>
<evidence type="ECO:0000313" key="3">
    <source>
        <dbReference type="EMBL" id="ANS52209.1"/>
    </source>
</evidence>
<sequence length="402" mass="44154">MRKYPYKVIAMASLLTMATVNVGPSIQAYAQEQTITVKQKQEHLKLAPEQILKESLVKSSSNALTMQIYARTILGQSDINLANIDLGSDSNLQTKLTNHQKSAREHAQFWENTLQKQIIRTNQAVISYDNRFQEYYNSLISAIDDQDKSEIKRQINSLRRSIQSNQKTVGEVIDQLKGFQTKLNTDKQNFQTDGEKVITILAGKDSVIGVLEKQITGYNDAIHKHMNYLIGGSVAIGLSLGIGGLAIGLAVVSGGILVPVILGGGALALLAGSGYLAYENYDAMNNAKKGLQDTTQQLTAARAAVNVLTAAKSSVNAMSDAVEKAIPALQNIKTQWETMDAKYETLVEDVDWMNPEQLKGLKVDLDVAKSSWDDLKTWAEKIQGDLSGLNLETKKLQNKVIQ</sequence>
<keyword evidence="1" id="KW-0472">Membrane</keyword>
<feature type="chain" id="PRO_5040813466" evidence="2">
    <location>
        <begin position="23"/>
        <end position="402"/>
    </location>
</feature>
<dbReference type="InterPro" id="IPR008414">
    <property type="entry name" value="HBL"/>
</dbReference>
<dbReference type="PANTHER" id="PTHR38443">
    <property type="match status" value="1"/>
</dbReference>
<accession>A0A9W3SJ90</accession>
<feature type="transmembrane region" description="Helical" evidence="1">
    <location>
        <begin position="228"/>
        <end position="249"/>
    </location>
</feature>
<dbReference type="PANTHER" id="PTHR38443:SF2">
    <property type="entry name" value="NON-HEMOLYTIC ENTEROTOXIN LYTIC COMPONENT L1"/>
    <property type="match status" value="1"/>
</dbReference>
<proteinExistence type="predicted"/>
<keyword evidence="1" id="KW-0812">Transmembrane</keyword>
<dbReference type="CDD" id="cd22653">
    <property type="entry name" value="ClyA_HblB-like"/>
    <property type="match status" value="1"/>
</dbReference>
<feature type="signal peptide" evidence="2">
    <location>
        <begin position="1"/>
        <end position="22"/>
    </location>
</feature>
<dbReference type="Gene3D" id="1.20.1170.10">
    <property type="match status" value="1"/>
</dbReference>
<dbReference type="SUPFAM" id="SSF58100">
    <property type="entry name" value="Bacterial hemolysins"/>
    <property type="match status" value="1"/>
</dbReference>
<dbReference type="InterPro" id="IPR052785">
    <property type="entry name" value="Enterotoxin_cmpnt"/>
</dbReference>
<evidence type="ECO:0000256" key="1">
    <source>
        <dbReference type="SAM" id="Phobius"/>
    </source>
</evidence>
<protein>
    <submittedName>
        <fullName evidence="3">Hemolysin BL-binding component HblA</fullName>
    </submittedName>
</protein>
<dbReference type="RefSeq" id="WP_065486882.1">
    <property type="nucleotide sequence ID" value="NZ_CP015355.1"/>
</dbReference>
<dbReference type="Proteomes" id="UP000092743">
    <property type="component" value="Plasmid p109822"/>
</dbReference>
<feature type="transmembrane region" description="Helical" evidence="1">
    <location>
        <begin position="256"/>
        <end position="278"/>
    </location>
</feature>